<dbReference type="Proteomes" id="UP001152888">
    <property type="component" value="Unassembled WGS sequence"/>
</dbReference>
<protein>
    <submittedName>
        <fullName evidence="1">Uncharacterized protein</fullName>
    </submittedName>
</protein>
<gene>
    <name evidence="1" type="ORF">ACAOBT_LOCUS24153</name>
</gene>
<evidence type="ECO:0000313" key="1">
    <source>
        <dbReference type="EMBL" id="CAH1998110.1"/>
    </source>
</evidence>
<proteinExistence type="predicted"/>
<dbReference type="AlphaFoldDB" id="A0A9P0LGQ7"/>
<organism evidence="1 2">
    <name type="scientific">Acanthoscelides obtectus</name>
    <name type="common">Bean weevil</name>
    <name type="synonym">Bruchus obtectus</name>
    <dbReference type="NCBI Taxonomy" id="200917"/>
    <lineage>
        <taxon>Eukaryota</taxon>
        <taxon>Metazoa</taxon>
        <taxon>Ecdysozoa</taxon>
        <taxon>Arthropoda</taxon>
        <taxon>Hexapoda</taxon>
        <taxon>Insecta</taxon>
        <taxon>Pterygota</taxon>
        <taxon>Neoptera</taxon>
        <taxon>Endopterygota</taxon>
        <taxon>Coleoptera</taxon>
        <taxon>Polyphaga</taxon>
        <taxon>Cucujiformia</taxon>
        <taxon>Chrysomeloidea</taxon>
        <taxon>Chrysomelidae</taxon>
        <taxon>Bruchinae</taxon>
        <taxon>Bruchini</taxon>
        <taxon>Acanthoscelides</taxon>
    </lineage>
</organism>
<accession>A0A9P0LGQ7</accession>
<comment type="caution">
    <text evidence="1">The sequence shown here is derived from an EMBL/GenBank/DDBJ whole genome shotgun (WGS) entry which is preliminary data.</text>
</comment>
<sequence length="55" mass="6305">MRKGLSKTISTLNGFPNVIGHWCHCRCKQSVIVHVKYWICLLDTQARCITVECRG</sequence>
<dbReference type="EMBL" id="CAKOFQ010007314">
    <property type="protein sequence ID" value="CAH1998110.1"/>
    <property type="molecule type" value="Genomic_DNA"/>
</dbReference>
<keyword evidence="2" id="KW-1185">Reference proteome</keyword>
<name>A0A9P0LGQ7_ACAOB</name>
<evidence type="ECO:0000313" key="2">
    <source>
        <dbReference type="Proteomes" id="UP001152888"/>
    </source>
</evidence>
<reference evidence="1" key="1">
    <citation type="submission" date="2022-03" db="EMBL/GenBank/DDBJ databases">
        <authorList>
            <person name="Sayadi A."/>
        </authorList>
    </citation>
    <scope>NUCLEOTIDE SEQUENCE</scope>
</reference>